<organism evidence="3 4">
    <name type="scientific">Maioricimonas rarisocia</name>
    <dbReference type="NCBI Taxonomy" id="2528026"/>
    <lineage>
        <taxon>Bacteria</taxon>
        <taxon>Pseudomonadati</taxon>
        <taxon>Planctomycetota</taxon>
        <taxon>Planctomycetia</taxon>
        <taxon>Planctomycetales</taxon>
        <taxon>Planctomycetaceae</taxon>
        <taxon>Maioricimonas</taxon>
    </lineage>
</organism>
<evidence type="ECO:0000259" key="2">
    <source>
        <dbReference type="Pfam" id="PF01266"/>
    </source>
</evidence>
<dbReference type="EMBL" id="CP036275">
    <property type="protein sequence ID" value="QDU40199.1"/>
    <property type="molecule type" value="Genomic_DNA"/>
</dbReference>
<evidence type="ECO:0000256" key="1">
    <source>
        <dbReference type="ARBA" id="ARBA00023002"/>
    </source>
</evidence>
<dbReference type="Gene3D" id="3.30.9.10">
    <property type="entry name" value="D-Amino Acid Oxidase, subunit A, domain 2"/>
    <property type="match status" value="1"/>
</dbReference>
<name>A0A517ZCK7_9PLAN</name>
<keyword evidence="4" id="KW-1185">Reference proteome</keyword>
<dbReference type="AlphaFoldDB" id="A0A517ZCK7"/>
<dbReference type="InterPro" id="IPR036188">
    <property type="entry name" value="FAD/NAD-bd_sf"/>
</dbReference>
<dbReference type="Proteomes" id="UP000320496">
    <property type="component" value="Chromosome"/>
</dbReference>
<dbReference type="GO" id="GO:0004368">
    <property type="term" value="F:glycerol-3-phosphate dehydrogenase (quinone) activity"/>
    <property type="evidence" value="ECO:0007669"/>
    <property type="project" value="UniProtKB-EC"/>
</dbReference>
<keyword evidence="1 3" id="KW-0560">Oxidoreductase</keyword>
<gene>
    <name evidence="3" type="primary">glpA</name>
    <name evidence="3" type="ORF">Mal4_45540</name>
</gene>
<dbReference type="KEGG" id="mri:Mal4_45540"/>
<feature type="domain" description="FAD dependent oxidoreductase" evidence="2">
    <location>
        <begin position="10"/>
        <end position="318"/>
    </location>
</feature>
<dbReference type="Gene3D" id="3.50.50.60">
    <property type="entry name" value="FAD/NAD(P)-binding domain"/>
    <property type="match status" value="1"/>
</dbReference>
<protein>
    <submittedName>
        <fullName evidence="3">Anaerobic glycerol-3-phosphate dehydrogenase subunit A</fullName>
        <ecNumber evidence="3">1.1.5.3</ecNumber>
    </submittedName>
</protein>
<evidence type="ECO:0000313" key="4">
    <source>
        <dbReference type="Proteomes" id="UP000320496"/>
    </source>
</evidence>
<sequence>MTRGAETSQRVIVVGGGFAGLSIAARLAQSAVPVTLLEGAELGFEASTRNQGWLHSGGIFARDQIEMARLCLASLQQTMQFCPDCLEPHQEGMLYLFSKADTRLGPWRESWRKAGIEAIEIPAKDAIAELDGINREQVQHAFRLPDRAIRPHVLLDHLAAAAENAGAEIRVQTPVSRLLTADEAVHGVVTGDGEEIHARLVILATGALGSGQWSELGPPETGEQTEYTRVVLKTHLTSLQPQITHVPFCVVDRAGFNHMPHERTSVFGSDHWLVVSDPHDQAAQPEEIERIWREVDRFFPSAKRETFQQVKEWSGTTVQAMHVEQVEPGIAPLPTIIDHERESPRFSNLLSVYPGRATLWAQLAEQTRERALTMLGKSHAAAATPPWLHE</sequence>
<dbReference type="EC" id="1.1.5.3" evidence="3"/>
<dbReference type="Pfam" id="PF01266">
    <property type="entry name" value="DAO"/>
    <property type="match status" value="1"/>
</dbReference>
<dbReference type="InterPro" id="IPR006076">
    <property type="entry name" value="FAD-dep_OxRdtase"/>
</dbReference>
<dbReference type="PANTHER" id="PTHR13847">
    <property type="entry name" value="SARCOSINE DEHYDROGENASE-RELATED"/>
    <property type="match status" value="1"/>
</dbReference>
<dbReference type="RefSeq" id="WP_197443695.1">
    <property type="nucleotide sequence ID" value="NZ_CP036275.1"/>
</dbReference>
<proteinExistence type="predicted"/>
<accession>A0A517ZCK7</accession>
<reference evidence="3 4" key="1">
    <citation type="submission" date="2019-02" db="EMBL/GenBank/DDBJ databases">
        <title>Deep-cultivation of Planctomycetes and their phenomic and genomic characterization uncovers novel biology.</title>
        <authorList>
            <person name="Wiegand S."/>
            <person name="Jogler M."/>
            <person name="Boedeker C."/>
            <person name="Pinto D."/>
            <person name="Vollmers J."/>
            <person name="Rivas-Marin E."/>
            <person name="Kohn T."/>
            <person name="Peeters S.H."/>
            <person name="Heuer A."/>
            <person name="Rast P."/>
            <person name="Oberbeckmann S."/>
            <person name="Bunk B."/>
            <person name="Jeske O."/>
            <person name="Meyerdierks A."/>
            <person name="Storesund J.E."/>
            <person name="Kallscheuer N."/>
            <person name="Luecker S."/>
            <person name="Lage O.M."/>
            <person name="Pohl T."/>
            <person name="Merkel B.J."/>
            <person name="Hornburger P."/>
            <person name="Mueller R.-W."/>
            <person name="Bruemmer F."/>
            <person name="Labrenz M."/>
            <person name="Spormann A.M."/>
            <person name="Op den Camp H."/>
            <person name="Overmann J."/>
            <person name="Amann R."/>
            <person name="Jetten M.S.M."/>
            <person name="Mascher T."/>
            <person name="Medema M.H."/>
            <person name="Devos D.P."/>
            <person name="Kaster A.-K."/>
            <person name="Ovreas L."/>
            <person name="Rohde M."/>
            <person name="Galperin M.Y."/>
            <person name="Jogler C."/>
        </authorList>
    </citation>
    <scope>NUCLEOTIDE SEQUENCE [LARGE SCALE GENOMIC DNA]</scope>
    <source>
        <strain evidence="3 4">Mal4</strain>
    </source>
</reference>
<dbReference type="SUPFAM" id="SSF51905">
    <property type="entry name" value="FAD/NAD(P)-binding domain"/>
    <property type="match status" value="1"/>
</dbReference>
<evidence type="ECO:0000313" key="3">
    <source>
        <dbReference type="EMBL" id="QDU40199.1"/>
    </source>
</evidence>
<dbReference type="PANTHER" id="PTHR13847:SF289">
    <property type="entry name" value="GLYCINE OXIDASE"/>
    <property type="match status" value="1"/>
</dbReference>
<dbReference type="GO" id="GO:0005737">
    <property type="term" value="C:cytoplasm"/>
    <property type="evidence" value="ECO:0007669"/>
    <property type="project" value="TreeGrafter"/>
</dbReference>